<keyword evidence="6" id="KW-1185">Reference proteome</keyword>
<proteinExistence type="inferred from homology"/>
<dbReference type="Proteomes" id="UP000581688">
    <property type="component" value="Unassembled WGS sequence"/>
</dbReference>
<gene>
    <name evidence="5" type="ORF">HNQ94_001670</name>
</gene>
<dbReference type="Gene3D" id="3.20.20.140">
    <property type="entry name" value="Metal-dependent hydrolases"/>
    <property type="match status" value="1"/>
</dbReference>
<dbReference type="RefSeq" id="WP_174495671.1">
    <property type="nucleotide sequence ID" value="NZ_CADDWK010000004.1"/>
</dbReference>
<dbReference type="InterPro" id="IPR001130">
    <property type="entry name" value="TatD-like"/>
</dbReference>
<dbReference type="PIRSF" id="PIRSF005902">
    <property type="entry name" value="DNase_TatD"/>
    <property type="match status" value="1"/>
</dbReference>
<organism evidence="5 6">
    <name type="scientific">Salirhabdus euzebyi</name>
    <dbReference type="NCBI Taxonomy" id="394506"/>
    <lineage>
        <taxon>Bacteria</taxon>
        <taxon>Bacillati</taxon>
        <taxon>Bacillota</taxon>
        <taxon>Bacilli</taxon>
        <taxon>Bacillales</taxon>
        <taxon>Bacillaceae</taxon>
        <taxon>Salirhabdus</taxon>
    </lineage>
</organism>
<comment type="similarity">
    <text evidence="1">Belongs to the metallo-dependent hydrolases superfamily. TatD-type hydrolase family.</text>
</comment>
<dbReference type="Pfam" id="PF01026">
    <property type="entry name" value="TatD_DNase"/>
    <property type="match status" value="1"/>
</dbReference>
<accession>A0A841Q4E2</accession>
<protein>
    <submittedName>
        <fullName evidence="5">TatD DNase family protein</fullName>
        <ecNumber evidence="5">3.1.21.-</ecNumber>
    </submittedName>
</protein>
<feature type="binding site" evidence="4">
    <location>
        <position position="207"/>
    </location>
    <ligand>
        <name>a divalent metal cation</name>
        <dbReference type="ChEBI" id="CHEBI:60240"/>
        <label>1</label>
    </ligand>
</feature>
<reference evidence="5 6" key="1">
    <citation type="submission" date="2020-08" db="EMBL/GenBank/DDBJ databases">
        <title>Genomic Encyclopedia of Type Strains, Phase IV (KMG-IV): sequencing the most valuable type-strain genomes for metagenomic binning, comparative biology and taxonomic classification.</title>
        <authorList>
            <person name="Goeker M."/>
        </authorList>
    </citation>
    <scope>NUCLEOTIDE SEQUENCE [LARGE SCALE GENOMIC DNA]</scope>
    <source>
        <strain evidence="5 6">DSM 19612</strain>
    </source>
</reference>
<feature type="binding site" evidence="4">
    <location>
        <position position="135"/>
    </location>
    <ligand>
        <name>a divalent metal cation</name>
        <dbReference type="ChEBI" id="CHEBI:60240"/>
        <label>2</label>
    </ligand>
</feature>
<dbReference type="AlphaFoldDB" id="A0A841Q4E2"/>
<feature type="binding site" evidence="4">
    <location>
        <position position="159"/>
    </location>
    <ligand>
        <name>a divalent metal cation</name>
        <dbReference type="ChEBI" id="CHEBI:60240"/>
        <label>2</label>
    </ligand>
</feature>
<keyword evidence="2 4" id="KW-0479">Metal-binding</keyword>
<keyword evidence="3 5" id="KW-0378">Hydrolase</keyword>
<dbReference type="GO" id="GO:0046872">
    <property type="term" value="F:metal ion binding"/>
    <property type="evidence" value="ECO:0007669"/>
    <property type="project" value="UniProtKB-KW"/>
</dbReference>
<evidence type="ECO:0000313" key="5">
    <source>
        <dbReference type="EMBL" id="MBB6453222.1"/>
    </source>
</evidence>
<dbReference type="EC" id="3.1.21.-" evidence="5"/>
<evidence type="ECO:0000256" key="4">
    <source>
        <dbReference type="PIRSR" id="PIRSR005902-1"/>
    </source>
</evidence>
<comment type="caution">
    <text evidence="5">The sequence shown here is derived from an EMBL/GenBank/DDBJ whole genome shotgun (WGS) entry which is preliminary data.</text>
</comment>
<feature type="binding site" evidence="4">
    <location>
        <position position="95"/>
    </location>
    <ligand>
        <name>a divalent metal cation</name>
        <dbReference type="ChEBI" id="CHEBI:60240"/>
        <label>1</label>
    </ligand>
</feature>
<dbReference type="PROSITE" id="PS01137">
    <property type="entry name" value="TATD_1"/>
    <property type="match status" value="1"/>
</dbReference>
<dbReference type="InterPro" id="IPR032466">
    <property type="entry name" value="Metal_Hydrolase"/>
</dbReference>
<sequence length="259" mass="30419">MNKRVIDSHIHFDLYKKDEQSLMLQETEAYEVDALIGVSNHLQSARRNLAFARQYSKLKVAFGYHPEQPIPTEAEIEHLRNFINEHQNEMIAIGEVGLPYYLRKENPQIPLEPYISMLEKFIVDAKRLDKPIVLHAVYEDAPLVCSLLEKHDVQKAHFHWFKGDSSTVEKMIKNRYFISITPDVLYEQEIQDLVINFPLNQMMVETDGPWPFEGPFQNQMTHPKMMHETIRKIAKLKNIDLANVYEQIYLNTKSFYGLK</sequence>
<name>A0A841Q4E2_9BACI</name>
<dbReference type="GO" id="GO:0016788">
    <property type="term" value="F:hydrolase activity, acting on ester bonds"/>
    <property type="evidence" value="ECO:0007669"/>
    <property type="project" value="InterPro"/>
</dbReference>
<dbReference type="PANTHER" id="PTHR46317">
    <property type="entry name" value="HYDROLASE OF PHP SUPERFAMILY-RELATED PROTEIN"/>
    <property type="match status" value="1"/>
</dbReference>
<dbReference type="PANTHER" id="PTHR46317:SF1">
    <property type="entry name" value="HYDROLASE, TATD FAMILY"/>
    <property type="match status" value="1"/>
</dbReference>
<dbReference type="EMBL" id="JACHGH010000004">
    <property type="protein sequence ID" value="MBB6453222.1"/>
    <property type="molecule type" value="Genomic_DNA"/>
</dbReference>
<evidence type="ECO:0000313" key="6">
    <source>
        <dbReference type="Proteomes" id="UP000581688"/>
    </source>
</evidence>
<dbReference type="InterPro" id="IPR018228">
    <property type="entry name" value="DNase_TatD-rel_CS"/>
</dbReference>
<evidence type="ECO:0000256" key="1">
    <source>
        <dbReference type="ARBA" id="ARBA00009275"/>
    </source>
</evidence>
<feature type="binding site" evidence="4">
    <location>
        <position position="9"/>
    </location>
    <ligand>
        <name>a divalent metal cation</name>
        <dbReference type="ChEBI" id="CHEBI:60240"/>
        <label>1</label>
    </ligand>
</feature>
<evidence type="ECO:0000256" key="3">
    <source>
        <dbReference type="ARBA" id="ARBA00022801"/>
    </source>
</evidence>
<dbReference type="SUPFAM" id="SSF51556">
    <property type="entry name" value="Metallo-dependent hydrolases"/>
    <property type="match status" value="1"/>
</dbReference>
<feature type="binding site" evidence="4">
    <location>
        <position position="11"/>
    </location>
    <ligand>
        <name>a divalent metal cation</name>
        <dbReference type="ChEBI" id="CHEBI:60240"/>
        <label>1</label>
    </ligand>
</feature>
<evidence type="ECO:0000256" key="2">
    <source>
        <dbReference type="ARBA" id="ARBA00022723"/>
    </source>
</evidence>